<accession>A0A918ZV22</accession>
<feature type="region of interest" description="Disordered" evidence="1">
    <location>
        <begin position="65"/>
        <end position="85"/>
    </location>
</feature>
<reference evidence="2" key="1">
    <citation type="journal article" date="2014" name="Int. J. Syst. Evol. Microbiol.">
        <title>Complete genome sequence of Corynebacterium casei LMG S-19264T (=DSM 44701T), isolated from a smear-ripened cheese.</title>
        <authorList>
            <consortium name="US DOE Joint Genome Institute (JGI-PGF)"/>
            <person name="Walter F."/>
            <person name="Albersmeier A."/>
            <person name="Kalinowski J."/>
            <person name="Ruckert C."/>
        </authorList>
    </citation>
    <scope>NUCLEOTIDE SEQUENCE</scope>
    <source>
        <strain evidence="2">JCM 4784</strain>
    </source>
</reference>
<organism evidence="2 3">
    <name type="scientific">Streptomyces longispororuber</name>
    <dbReference type="NCBI Taxonomy" id="68230"/>
    <lineage>
        <taxon>Bacteria</taxon>
        <taxon>Bacillati</taxon>
        <taxon>Actinomycetota</taxon>
        <taxon>Actinomycetes</taxon>
        <taxon>Kitasatosporales</taxon>
        <taxon>Streptomycetaceae</taxon>
        <taxon>Streptomyces</taxon>
    </lineage>
</organism>
<dbReference type="Proteomes" id="UP000608024">
    <property type="component" value="Unassembled WGS sequence"/>
</dbReference>
<protein>
    <submittedName>
        <fullName evidence="2">Uncharacterized protein</fullName>
    </submittedName>
</protein>
<evidence type="ECO:0000313" key="3">
    <source>
        <dbReference type="Proteomes" id="UP000608024"/>
    </source>
</evidence>
<evidence type="ECO:0000256" key="1">
    <source>
        <dbReference type="SAM" id="MobiDB-lite"/>
    </source>
</evidence>
<comment type="caution">
    <text evidence="2">The sequence shown here is derived from an EMBL/GenBank/DDBJ whole genome shotgun (WGS) entry which is preliminary data.</text>
</comment>
<dbReference type="EMBL" id="BNBT01000074">
    <property type="protein sequence ID" value="GHE71910.1"/>
    <property type="molecule type" value="Genomic_DNA"/>
</dbReference>
<name>A0A918ZV22_9ACTN</name>
<gene>
    <name evidence="2" type="ORF">GCM10018785_45210</name>
</gene>
<keyword evidence="3" id="KW-1185">Reference proteome</keyword>
<reference evidence="2" key="2">
    <citation type="submission" date="2020-09" db="EMBL/GenBank/DDBJ databases">
        <authorList>
            <person name="Sun Q."/>
            <person name="Ohkuma M."/>
        </authorList>
    </citation>
    <scope>NUCLEOTIDE SEQUENCE</scope>
    <source>
        <strain evidence="2">JCM 4784</strain>
    </source>
</reference>
<proteinExistence type="predicted"/>
<evidence type="ECO:0000313" key="2">
    <source>
        <dbReference type="EMBL" id="GHE71910.1"/>
    </source>
</evidence>
<dbReference type="AlphaFoldDB" id="A0A918ZV22"/>
<sequence length="124" mass="12896">MGGGVEAEVKCTLFANKPNYSGSKLTATGGIRKCTPRPPAACAFEVELQFYEQNGPGPGTWVTHATSDRSRACPPPSRSEKAGASCRPAPKKYSYRTLTYGAIVDGGGTDTGSATSGVLAVKCY</sequence>